<dbReference type="Pfam" id="PF00884">
    <property type="entry name" value="Sulfatase"/>
    <property type="match status" value="1"/>
</dbReference>
<dbReference type="Proteomes" id="UP001642464">
    <property type="component" value="Unassembled WGS sequence"/>
</dbReference>
<dbReference type="SUPFAM" id="SSF53649">
    <property type="entry name" value="Alkaline phosphatase-like"/>
    <property type="match status" value="1"/>
</dbReference>
<dbReference type="PROSITE" id="PS00531">
    <property type="entry name" value="RNASE_T2_2"/>
    <property type="match status" value="1"/>
</dbReference>
<keyword evidence="2" id="KW-0479">Metal-binding</keyword>
<evidence type="ECO:0000259" key="6">
    <source>
        <dbReference type="Pfam" id="PF00884"/>
    </source>
</evidence>
<dbReference type="SUPFAM" id="SSF55895">
    <property type="entry name" value="Ribonuclease Rh-like"/>
    <property type="match status" value="1"/>
</dbReference>
<dbReference type="InterPro" id="IPR017850">
    <property type="entry name" value="Alkaline_phosphatase_core_sf"/>
</dbReference>
<comment type="caution">
    <text evidence="7">The sequence shown here is derived from an EMBL/GenBank/DDBJ whole genome shotgun (WGS) entry which is preliminary data.</text>
</comment>
<dbReference type="InterPro" id="IPR036430">
    <property type="entry name" value="RNase_T2-like_sf"/>
</dbReference>
<accession>A0ABP0M138</accession>
<organism evidence="7 8">
    <name type="scientific">Durusdinium trenchii</name>
    <dbReference type="NCBI Taxonomy" id="1381693"/>
    <lineage>
        <taxon>Eukaryota</taxon>
        <taxon>Sar</taxon>
        <taxon>Alveolata</taxon>
        <taxon>Dinophyceae</taxon>
        <taxon>Suessiales</taxon>
        <taxon>Symbiodiniaceae</taxon>
        <taxon>Durusdinium</taxon>
    </lineage>
</organism>
<dbReference type="InterPro" id="IPR001568">
    <property type="entry name" value="RNase_T2-like"/>
</dbReference>
<evidence type="ECO:0000256" key="1">
    <source>
        <dbReference type="ARBA" id="ARBA00007469"/>
    </source>
</evidence>
<gene>
    <name evidence="7" type="ORF">SCF082_LOCUS25430</name>
</gene>
<evidence type="ECO:0000256" key="5">
    <source>
        <dbReference type="RuleBase" id="RU004328"/>
    </source>
</evidence>
<dbReference type="InterPro" id="IPR047115">
    <property type="entry name" value="ARSB"/>
</dbReference>
<keyword evidence="4" id="KW-0325">Glycoprotein</keyword>
<dbReference type="Gene3D" id="3.30.1120.10">
    <property type="match status" value="1"/>
</dbReference>
<evidence type="ECO:0000313" key="7">
    <source>
        <dbReference type="EMBL" id="CAK9044873.1"/>
    </source>
</evidence>
<name>A0ABP0M138_9DINO</name>
<comment type="similarity">
    <text evidence="1 5">Belongs to the RNase T2 family.</text>
</comment>
<keyword evidence="8" id="KW-1185">Reference proteome</keyword>
<dbReference type="InterPro" id="IPR033130">
    <property type="entry name" value="RNase_T2_His_AS_2"/>
</dbReference>
<dbReference type="CDD" id="cd16029">
    <property type="entry name" value="4-S"/>
    <property type="match status" value="1"/>
</dbReference>
<dbReference type="EMBL" id="CAXAMM010019047">
    <property type="protein sequence ID" value="CAK9044873.1"/>
    <property type="molecule type" value="Genomic_DNA"/>
</dbReference>
<dbReference type="PANTHER" id="PTHR10342:SF274">
    <property type="entry name" value="ARYLSULFATASE B"/>
    <property type="match status" value="1"/>
</dbReference>
<evidence type="ECO:0000256" key="3">
    <source>
        <dbReference type="ARBA" id="ARBA00022837"/>
    </source>
</evidence>
<protein>
    <submittedName>
        <fullName evidence="7">Arylsulfatase B (ASB) (N-acetylgalactosamine-4-sulfatase) (G4S)</fullName>
    </submittedName>
</protein>
<dbReference type="Pfam" id="PF00445">
    <property type="entry name" value="Ribonuclease_T2"/>
    <property type="match status" value="1"/>
</dbReference>
<proteinExistence type="inferred from homology"/>
<dbReference type="Gene3D" id="3.90.730.10">
    <property type="entry name" value="Ribonuclease T2-like"/>
    <property type="match status" value="1"/>
</dbReference>
<keyword evidence="3" id="KW-0106">Calcium</keyword>
<evidence type="ECO:0000256" key="2">
    <source>
        <dbReference type="ARBA" id="ARBA00022723"/>
    </source>
</evidence>
<dbReference type="InterPro" id="IPR000917">
    <property type="entry name" value="Sulfatase_N"/>
</dbReference>
<dbReference type="PANTHER" id="PTHR10342">
    <property type="entry name" value="ARYLSULFATASE"/>
    <property type="match status" value="1"/>
</dbReference>
<evidence type="ECO:0000313" key="8">
    <source>
        <dbReference type="Proteomes" id="UP001642464"/>
    </source>
</evidence>
<evidence type="ECO:0000256" key="4">
    <source>
        <dbReference type="ARBA" id="ARBA00023180"/>
    </source>
</evidence>
<sequence>MGMNHITEPIYVDQHFERGFPLPPQAMCCCPCMMLCVPKIRGILKGSQPLPADEQKALLEQMAGNWKIQPLDGGKGTFQYEDAMVRDNYYVLTGGQRNRGHGKDRHAVANAPMKEQFHFYRGPNGELYIDNIGSMITKLDFANGEIEADHEAEHAHEVDRASDGTEVVADHSPMCMEMSIIVAVEMSTVPFKTFKFDGILGLSLDGLAMNKNFSPVGTKCSRMNSHGRQMDCGSNVEVCGVLTLETGEGKGNYQHPEPVVHGLWPQTSGFGTSECDAPDSSADPAKIYPCFDTQGSASSALWFQRHEWEKHGMCAGVRNADDFFRQVCQLSSAPLQVMAGARAADLDLVDTADQLQRAGFCVYHLDNYNKQVQLSACQDQKGTWHLADVNSFSRVCGGGSSGGTAAGQCITGQRGPRIDDFGWDDPGFRNHQIHTPALDMFHQQGITLDQYYVQPSCSPSRATFMSGRMPLHTGINDWIPNKAYGLPLDETTLPQLLGSAGYKCHAVGKWHLGFFRTEYTPTFRGFESFYGFYEGSEDYFKHTKDGGFDLHREAQPRCGPGCTTLAWEDTDQYSTNLFADEALRIIDRHNTSEPLFLYQAWQGVHDPRQVPQHYVEPYVHRIPDLKRREFAGMVSAVDEGIGNITRKLQEKGMLADAVVIVTTDNGGPIVDCAGIGASNLPLRGGKCSLWEGGTRGTSLLFAPGYVERSFTWQGLMHGADWLPTLVEGVADERIWATKPLDGMNVWPQLIGNRSSPRQELYYGLADSQVGHHGPALREGPWKLIVGTGGGSGDHPHWWRNFSSSLGLSEDHRPRLFNVQEDPSERCEVSDQEERVRSMLSKIHGYQATAVPQRQGDPRCPPFAPLRSPQGPYLGPWCDDAQQEVVV</sequence>
<feature type="domain" description="Sulfatase N-terminal" evidence="6">
    <location>
        <begin position="419"/>
        <end position="725"/>
    </location>
</feature>
<reference evidence="7 8" key="1">
    <citation type="submission" date="2024-02" db="EMBL/GenBank/DDBJ databases">
        <authorList>
            <person name="Chen Y."/>
            <person name="Shah S."/>
            <person name="Dougan E. K."/>
            <person name="Thang M."/>
            <person name="Chan C."/>
        </authorList>
    </citation>
    <scope>NUCLEOTIDE SEQUENCE [LARGE SCALE GENOMIC DNA]</scope>
</reference>
<dbReference type="Gene3D" id="3.40.720.10">
    <property type="entry name" value="Alkaline Phosphatase, subunit A"/>
    <property type="match status" value="1"/>
</dbReference>